<evidence type="ECO:0000313" key="1">
    <source>
        <dbReference type="EMBL" id="CEP13316.1"/>
    </source>
</evidence>
<keyword evidence="2" id="KW-1185">Reference proteome</keyword>
<name>A0A0B7NEE7_9FUNG</name>
<evidence type="ECO:0000313" key="2">
    <source>
        <dbReference type="Proteomes" id="UP000054107"/>
    </source>
</evidence>
<reference evidence="1 2" key="1">
    <citation type="submission" date="2014-09" db="EMBL/GenBank/DDBJ databases">
        <authorList>
            <person name="Ellenberger Sabrina"/>
        </authorList>
    </citation>
    <scope>NUCLEOTIDE SEQUENCE [LARGE SCALE GENOMIC DNA]</scope>
    <source>
        <strain evidence="1 2">CBS 412.66</strain>
    </source>
</reference>
<dbReference type="EMBL" id="LN729513">
    <property type="protein sequence ID" value="CEP13316.1"/>
    <property type="molecule type" value="Genomic_DNA"/>
</dbReference>
<organism evidence="1 2">
    <name type="scientific">Parasitella parasitica</name>
    <dbReference type="NCBI Taxonomy" id="35722"/>
    <lineage>
        <taxon>Eukaryota</taxon>
        <taxon>Fungi</taxon>
        <taxon>Fungi incertae sedis</taxon>
        <taxon>Mucoromycota</taxon>
        <taxon>Mucoromycotina</taxon>
        <taxon>Mucoromycetes</taxon>
        <taxon>Mucorales</taxon>
        <taxon>Mucorineae</taxon>
        <taxon>Mucoraceae</taxon>
        <taxon>Parasitella</taxon>
    </lineage>
</organism>
<accession>A0A0B7NEE7</accession>
<protein>
    <submittedName>
        <fullName evidence="1">Uncharacterized protein</fullName>
    </submittedName>
</protein>
<dbReference type="OrthoDB" id="2286148at2759"/>
<proteinExistence type="predicted"/>
<gene>
    <name evidence="1" type="primary">PARPA_07371.1 scaffold 27460</name>
</gene>
<sequence length="437" mass="47842">MNRFDARELVFDKRNRDLKRSRVRVRLIGLPCSSKSTGRTVGVLGQIHPGGELCTPGYYPAGTAGARKAEVFGVHDQLTTYDALCACHEVPGFSARGRPVAPLDDNAIAHPTLVHCEGTDQEPCIVFVSGQLERVSVAPHQDETELCWWITYLLYWNGLSFLPEVTQEEIFTDSFLTGYSIVWGNNALTVQGPLSLQKLSISFLEQLAIQQVINIPALQGKVSSIYCDNTMAIIAYIKQFGMTRSSALMDLALIPHHATKSARWNGRCPAGLSSASTVCGVIFRWAALLPASTATSSVHLLDMDTQAIETDALVLNWRLPLPPLKSASARTAEVGNQTSLSALPVGHRCPKRRQVAPRHEKAVESSRLANPRLSKRRRVESISPDVQILLSWTPHSPASRGIVSRFLTWCDSQAISFEPLSVAISVNYLGHGHTSLG</sequence>
<dbReference type="Proteomes" id="UP000054107">
    <property type="component" value="Unassembled WGS sequence"/>
</dbReference>
<dbReference type="AlphaFoldDB" id="A0A0B7NEE7"/>